<organism evidence="2 3">
    <name type="scientific">Pararge aegeria aegeria</name>
    <dbReference type="NCBI Taxonomy" id="348720"/>
    <lineage>
        <taxon>Eukaryota</taxon>
        <taxon>Metazoa</taxon>
        <taxon>Ecdysozoa</taxon>
        <taxon>Arthropoda</taxon>
        <taxon>Hexapoda</taxon>
        <taxon>Insecta</taxon>
        <taxon>Pterygota</taxon>
        <taxon>Neoptera</taxon>
        <taxon>Endopterygota</taxon>
        <taxon>Lepidoptera</taxon>
        <taxon>Glossata</taxon>
        <taxon>Ditrysia</taxon>
        <taxon>Papilionoidea</taxon>
        <taxon>Nymphalidae</taxon>
        <taxon>Satyrinae</taxon>
        <taxon>Satyrini</taxon>
        <taxon>Parargina</taxon>
        <taxon>Pararge</taxon>
    </lineage>
</organism>
<gene>
    <name evidence="2" type="primary">jg12464</name>
    <name evidence="2" type="ORF">PAEG_LOCUS16351</name>
</gene>
<feature type="region of interest" description="Disordered" evidence="1">
    <location>
        <begin position="64"/>
        <end position="93"/>
    </location>
</feature>
<keyword evidence="3" id="KW-1185">Reference proteome</keyword>
<name>A0A8S4RPL8_9NEOP</name>
<comment type="caution">
    <text evidence="2">The sequence shown here is derived from an EMBL/GenBank/DDBJ whole genome shotgun (WGS) entry which is preliminary data.</text>
</comment>
<protein>
    <submittedName>
        <fullName evidence="2">Jg12464 protein</fullName>
    </submittedName>
</protein>
<sequence length="93" mass="10126">MINVNKDLYTGAYSVYLFPEIPGNKSLGFLRLETVTFADNHLRGCYGVTGGVGRAQKLAMRRAPGLDDIGGESGRRRPEGASCEDSDLGSFRR</sequence>
<dbReference type="EMBL" id="CAKXAJ010025449">
    <property type="protein sequence ID" value="CAH2239688.1"/>
    <property type="molecule type" value="Genomic_DNA"/>
</dbReference>
<evidence type="ECO:0000313" key="2">
    <source>
        <dbReference type="EMBL" id="CAH2239688.1"/>
    </source>
</evidence>
<evidence type="ECO:0000256" key="1">
    <source>
        <dbReference type="SAM" id="MobiDB-lite"/>
    </source>
</evidence>
<accession>A0A8S4RPL8</accession>
<dbReference type="AlphaFoldDB" id="A0A8S4RPL8"/>
<dbReference type="Proteomes" id="UP000838756">
    <property type="component" value="Unassembled WGS sequence"/>
</dbReference>
<evidence type="ECO:0000313" key="3">
    <source>
        <dbReference type="Proteomes" id="UP000838756"/>
    </source>
</evidence>
<reference evidence="2" key="1">
    <citation type="submission" date="2022-03" db="EMBL/GenBank/DDBJ databases">
        <authorList>
            <person name="Lindestad O."/>
        </authorList>
    </citation>
    <scope>NUCLEOTIDE SEQUENCE</scope>
</reference>
<proteinExistence type="predicted"/>